<dbReference type="FunFam" id="1.10.540.10:FF:000001">
    <property type="entry name" value="Very long-chain-specific acyl-CoA dehydrogenase, mitochondrial"/>
    <property type="match status" value="1"/>
</dbReference>
<comment type="catalytic activity">
    <reaction evidence="24">
        <text>tetradecanoyl-CoA + oxidized [electron-transfer flavoprotein] + H(+) = (2E)-tetradecenoyl-CoA + reduced [electron-transfer flavoprotein]</text>
        <dbReference type="Rhea" id="RHEA:47316"/>
        <dbReference type="Rhea" id="RHEA-COMP:10685"/>
        <dbReference type="Rhea" id="RHEA-COMP:10686"/>
        <dbReference type="ChEBI" id="CHEBI:15378"/>
        <dbReference type="ChEBI" id="CHEBI:57385"/>
        <dbReference type="ChEBI" id="CHEBI:57692"/>
        <dbReference type="ChEBI" id="CHEBI:58307"/>
        <dbReference type="ChEBI" id="CHEBI:61405"/>
    </reaction>
    <physiologicalReaction direction="left-to-right" evidence="24">
        <dbReference type="Rhea" id="RHEA:47317"/>
    </physiologicalReaction>
</comment>
<evidence type="ECO:0000256" key="25">
    <source>
        <dbReference type="ARBA" id="ARBA00049050"/>
    </source>
</evidence>
<dbReference type="GO" id="GO:0005743">
    <property type="term" value="C:mitochondrial inner membrane"/>
    <property type="evidence" value="ECO:0007669"/>
    <property type="project" value="UniProtKB-SubCell"/>
</dbReference>
<comment type="catalytic activity">
    <reaction evidence="21">
        <text>dodecanoyl-CoA + oxidized [electron-transfer flavoprotein] + H(+) = (2E)-dodecenoyl-CoA + reduced [electron-transfer flavoprotein]</text>
        <dbReference type="Rhea" id="RHEA:47296"/>
        <dbReference type="Rhea" id="RHEA-COMP:10685"/>
        <dbReference type="Rhea" id="RHEA-COMP:10686"/>
        <dbReference type="ChEBI" id="CHEBI:15378"/>
        <dbReference type="ChEBI" id="CHEBI:57330"/>
        <dbReference type="ChEBI" id="CHEBI:57375"/>
        <dbReference type="ChEBI" id="CHEBI:57692"/>
        <dbReference type="ChEBI" id="CHEBI:58307"/>
    </reaction>
    <physiologicalReaction direction="left-to-right" evidence="21">
        <dbReference type="Rhea" id="RHEA:47297"/>
    </physiologicalReaction>
</comment>
<keyword evidence="10" id="KW-0276">Fatty acid metabolism</keyword>
<evidence type="ECO:0000256" key="19">
    <source>
        <dbReference type="ARBA" id="ARBA00045422"/>
    </source>
</evidence>
<dbReference type="InterPro" id="IPR009100">
    <property type="entry name" value="AcylCoA_DH/oxidase_NM_dom_sf"/>
</dbReference>
<dbReference type="GO" id="GO:0000062">
    <property type="term" value="F:fatty-acyl-CoA binding"/>
    <property type="evidence" value="ECO:0007669"/>
    <property type="project" value="TreeGrafter"/>
</dbReference>
<evidence type="ECO:0000256" key="20">
    <source>
        <dbReference type="ARBA" id="ARBA00046812"/>
    </source>
</evidence>
<dbReference type="OMA" id="CGVEDYG"/>
<dbReference type="FunFam" id="2.40.110.10:FF:000006">
    <property type="entry name" value="very long-chain specific acyl-CoA dehydrogenase, mitochondrial"/>
    <property type="match status" value="1"/>
</dbReference>
<evidence type="ECO:0000256" key="12">
    <source>
        <dbReference type="ARBA" id="ARBA00022990"/>
    </source>
</evidence>
<keyword evidence="34" id="KW-1185">Reference proteome</keyword>
<keyword evidence="14" id="KW-0443">Lipid metabolism</keyword>
<dbReference type="Proteomes" id="UP001142055">
    <property type="component" value="Chromosome 3"/>
</dbReference>
<evidence type="ECO:0000256" key="14">
    <source>
        <dbReference type="ARBA" id="ARBA00023098"/>
    </source>
</evidence>
<evidence type="ECO:0000259" key="29">
    <source>
        <dbReference type="Pfam" id="PF00441"/>
    </source>
</evidence>
<dbReference type="Gene3D" id="1.10.540.10">
    <property type="entry name" value="Acyl-CoA dehydrogenase/oxidase, N-terminal domain"/>
    <property type="match status" value="1"/>
</dbReference>
<dbReference type="PANTHER" id="PTHR43884">
    <property type="entry name" value="ACYL-COA DEHYDROGENASE"/>
    <property type="match status" value="1"/>
</dbReference>
<dbReference type="InterPro" id="IPR046373">
    <property type="entry name" value="Acyl-CoA_Oxase/DH_mid-dom_sf"/>
</dbReference>
<dbReference type="PROSITE" id="PS00073">
    <property type="entry name" value="ACYL_COA_DH_2"/>
    <property type="match status" value="1"/>
</dbReference>
<comment type="subcellular location">
    <subcellularLocation>
        <location evidence="2">Mitochondrion inner membrane</location>
        <topology evidence="2">Peripheral membrane protein</topology>
    </subcellularLocation>
</comment>
<dbReference type="AlphaFoldDB" id="A0A9Q0RLF1"/>
<evidence type="ECO:0000259" key="30">
    <source>
        <dbReference type="Pfam" id="PF02770"/>
    </source>
</evidence>
<evidence type="ECO:0000256" key="27">
    <source>
        <dbReference type="ARBA" id="ARBA00049224"/>
    </source>
</evidence>
<comment type="catalytic activity">
    <reaction evidence="23">
        <text>tetracosanoyl-CoA + oxidized [electron-transfer flavoprotein] + H(+) = (2E)-tetracosenoyl-CoA + reduced [electron-transfer flavoprotein]</text>
        <dbReference type="Rhea" id="RHEA:47232"/>
        <dbReference type="Rhea" id="RHEA-COMP:10685"/>
        <dbReference type="Rhea" id="RHEA-COMP:10686"/>
        <dbReference type="ChEBI" id="CHEBI:15378"/>
        <dbReference type="ChEBI" id="CHEBI:57692"/>
        <dbReference type="ChEBI" id="CHEBI:58307"/>
        <dbReference type="ChEBI" id="CHEBI:65052"/>
        <dbReference type="ChEBI" id="CHEBI:74693"/>
    </reaction>
    <physiologicalReaction direction="left-to-right" evidence="23">
        <dbReference type="Rhea" id="RHEA:47233"/>
    </physiologicalReaction>
</comment>
<evidence type="ECO:0000256" key="11">
    <source>
        <dbReference type="ARBA" id="ARBA00022946"/>
    </source>
</evidence>
<keyword evidence="7" id="KW-0999">Mitochondrion inner membrane</keyword>
<comment type="subunit">
    <text evidence="20">Homodimer. Homodimerizes after import into the mitochondrion.</text>
</comment>
<evidence type="ECO:0000256" key="15">
    <source>
        <dbReference type="ARBA" id="ARBA00023128"/>
    </source>
</evidence>
<dbReference type="PANTHER" id="PTHR43884:SF11">
    <property type="entry name" value="VERY LONG-CHAIN SPECIFIC ACYL-COA DEHYDROGENASE, MITOCHONDRIAL"/>
    <property type="match status" value="1"/>
</dbReference>
<dbReference type="Pfam" id="PF02770">
    <property type="entry name" value="Acyl-CoA_dh_M"/>
    <property type="match status" value="1"/>
</dbReference>
<dbReference type="Pfam" id="PF00441">
    <property type="entry name" value="Acyl-CoA_dh_1"/>
    <property type="match status" value="1"/>
</dbReference>
<feature type="domain" description="Acyl-CoA oxidase/dehydrogenase middle" evidence="30">
    <location>
        <begin position="188"/>
        <end position="288"/>
    </location>
</feature>
<gene>
    <name evidence="33" type="ORF">RDWZM_008443</name>
</gene>
<comment type="cofactor">
    <cofactor evidence="1 28">
        <name>FAD</name>
        <dbReference type="ChEBI" id="CHEBI:57692"/>
    </cofactor>
</comment>
<dbReference type="PROSITE" id="PS00072">
    <property type="entry name" value="ACYL_COA_DH_1"/>
    <property type="match status" value="1"/>
</dbReference>
<evidence type="ECO:0000256" key="13">
    <source>
        <dbReference type="ARBA" id="ARBA00023002"/>
    </source>
</evidence>
<keyword evidence="8" id="KW-0702">S-nitrosylation</keyword>
<feature type="domain" description="Acyl-CoA dehydrogenase/oxidase C-terminal" evidence="29">
    <location>
        <begin position="300"/>
        <end position="446"/>
    </location>
</feature>
<reference evidence="33" key="1">
    <citation type="submission" date="2022-12" db="EMBL/GenBank/DDBJ databases">
        <title>Genome assemblies of Blomia tropicalis.</title>
        <authorList>
            <person name="Cui Y."/>
        </authorList>
    </citation>
    <scope>NUCLEOTIDE SEQUENCE</scope>
    <source>
        <tissue evidence="33">Adult mites</tissue>
    </source>
</reference>
<name>A0A9Q0RLF1_BLOTA</name>
<evidence type="ECO:0000256" key="6">
    <source>
        <dbReference type="ARBA" id="ARBA00022630"/>
    </source>
</evidence>
<dbReference type="SUPFAM" id="SSF56645">
    <property type="entry name" value="Acyl-CoA dehydrogenase NM domain-like"/>
    <property type="match status" value="1"/>
</dbReference>
<evidence type="ECO:0000256" key="17">
    <source>
        <dbReference type="ARBA" id="ARBA00039034"/>
    </source>
</evidence>
<protein>
    <recommendedName>
        <fullName evidence="18">Very long-chain specific acyl-CoA dehydrogenase, mitochondrial</fullName>
        <ecNumber evidence="17">1.3.8.9</ecNumber>
    </recommendedName>
</protein>
<dbReference type="Pfam" id="PF21343">
    <property type="entry name" value="ACAD9-ACADV_C"/>
    <property type="match status" value="1"/>
</dbReference>
<dbReference type="EC" id="1.3.8.9" evidence="17"/>
<accession>A0A9Q0RLF1</accession>
<dbReference type="InterPro" id="IPR036250">
    <property type="entry name" value="AcylCo_DH-like_C"/>
</dbReference>
<evidence type="ECO:0000313" key="34">
    <source>
        <dbReference type="Proteomes" id="UP001142055"/>
    </source>
</evidence>
<evidence type="ECO:0000256" key="28">
    <source>
        <dbReference type="RuleBase" id="RU362125"/>
    </source>
</evidence>
<dbReference type="FunFam" id="1.20.140.10:FF:000008">
    <property type="entry name" value="acyl-CoA dehydrogenase family member 9, mitochondrial"/>
    <property type="match status" value="1"/>
</dbReference>
<dbReference type="InterPro" id="IPR013786">
    <property type="entry name" value="AcylCoA_DH/ox_N"/>
</dbReference>
<dbReference type="EMBL" id="JAPWDV010000003">
    <property type="protein sequence ID" value="KAJ6217286.1"/>
    <property type="molecule type" value="Genomic_DNA"/>
</dbReference>
<feature type="domain" description="Acyl-CoA dehydrogenase/oxidase N-terminal" evidence="31">
    <location>
        <begin position="71"/>
        <end position="184"/>
    </location>
</feature>
<evidence type="ECO:0000256" key="7">
    <source>
        <dbReference type="ARBA" id="ARBA00022792"/>
    </source>
</evidence>
<evidence type="ECO:0000256" key="21">
    <source>
        <dbReference type="ARBA" id="ARBA00047893"/>
    </source>
</evidence>
<dbReference type="Gene3D" id="2.40.110.10">
    <property type="entry name" value="Butyryl-CoA Dehydrogenase, subunit A, domain 2"/>
    <property type="match status" value="1"/>
</dbReference>
<evidence type="ECO:0000256" key="2">
    <source>
        <dbReference type="ARBA" id="ARBA00004637"/>
    </source>
</evidence>
<comment type="function">
    <text evidence="19">Very long-chain specific acyl-CoA dehydrogenase is one of the acyl-CoA dehydrogenases that catalyze the first step of mitochondrial fatty acid beta-oxidation, an aerobic process breaking down fatty acids into acetyl-CoA and allowing the production of energy from fats. The first step of fatty acid beta-oxidation consists in the removal of one hydrogen from C-2 and C-3 of the straight-chain fatty acyl-CoA thioester, resulting in the formation of trans-2-enoyl-CoA. Among the different mitochondrial acyl-CoA dehydrogenases, very long-chain specific acyl-CoA dehydrogenase acts specifically on acyl-CoAs with saturated 12 to 24 carbons long primary chains.</text>
</comment>
<feature type="domain" description="ACAD9/ACADV-like C-terminal" evidence="32">
    <location>
        <begin position="499"/>
        <end position="617"/>
    </location>
</feature>
<evidence type="ECO:0000256" key="9">
    <source>
        <dbReference type="ARBA" id="ARBA00022827"/>
    </source>
</evidence>
<dbReference type="GO" id="GO:0017099">
    <property type="term" value="F:very-long-chain fatty acyl-CoA dehydrogenase activity"/>
    <property type="evidence" value="ECO:0007669"/>
    <property type="project" value="UniProtKB-EC"/>
</dbReference>
<evidence type="ECO:0000256" key="8">
    <source>
        <dbReference type="ARBA" id="ARBA00022799"/>
    </source>
</evidence>
<keyword evidence="12" id="KW-0007">Acetylation</keyword>
<dbReference type="InterPro" id="IPR006091">
    <property type="entry name" value="Acyl-CoA_Oxase/DH_mid-dom"/>
</dbReference>
<evidence type="ECO:0000256" key="23">
    <source>
        <dbReference type="ARBA" id="ARBA00048086"/>
    </source>
</evidence>
<comment type="catalytic activity">
    <reaction evidence="27">
        <text>octadecanoyl-CoA + oxidized [electron-transfer flavoprotein] + H(+) = (2E)-octadecenoyl-CoA + reduced [electron-transfer flavoprotein]</text>
        <dbReference type="Rhea" id="RHEA:47240"/>
        <dbReference type="Rhea" id="RHEA-COMP:10685"/>
        <dbReference type="Rhea" id="RHEA-COMP:10686"/>
        <dbReference type="ChEBI" id="CHEBI:15378"/>
        <dbReference type="ChEBI" id="CHEBI:57394"/>
        <dbReference type="ChEBI" id="CHEBI:57692"/>
        <dbReference type="ChEBI" id="CHEBI:58307"/>
        <dbReference type="ChEBI" id="CHEBI:71412"/>
    </reaction>
    <physiologicalReaction direction="left-to-right" evidence="27">
        <dbReference type="Rhea" id="RHEA:47241"/>
    </physiologicalReaction>
</comment>
<dbReference type="InterPro" id="IPR037069">
    <property type="entry name" value="AcylCoA_DH/ox_N_sf"/>
</dbReference>
<dbReference type="InterPro" id="IPR049448">
    <property type="entry name" value="ACAD9/ACADV-like_C"/>
</dbReference>
<keyword evidence="16" id="KW-0472">Membrane</keyword>
<evidence type="ECO:0000259" key="31">
    <source>
        <dbReference type="Pfam" id="PF02771"/>
    </source>
</evidence>
<comment type="catalytic activity">
    <reaction evidence="26">
        <text>eicosanoyl-CoA + oxidized [electron-transfer flavoprotein] + H(+) = (2E)-eicosenoyl-CoA + reduced [electron-transfer flavoprotein]</text>
        <dbReference type="Rhea" id="RHEA:47236"/>
        <dbReference type="Rhea" id="RHEA-COMP:10685"/>
        <dbReference type="Rhea" id="RHEA-COMP:10686"/>
        <dbReference type="ChEBI" id="CHEBI:15378"/>
        <dbReference type="ChEBI" id="CHEBI:57380"/>
        <dbReference type="ChEBI" id="CHEBI:57692"/>
        <dbReference type="ChEBI" id="CHEBI:58307"/>
        <dbReference type="ChEBI" id="CHEBI:74691"/>
    </reaction>
    <physiologicalReaction direction="left-to-right" evidence="26">
        <dbReference type="Rhea" id="RHEA:47237"/>
    </physiologicalReaction>
</comment>
<evidence type="ECO:0000256" key="1">
    <source>
        <dbReference type="ARBA" id="ARBA00001974"/>
    </source>
</evidence>
<evidence type="ECO:0000313" key="33">
    <source>
        <dbReference type="EMBL" id="KAJ6217286.1"/>
    </source>
</evidence>
<comment type="similarity">
    <text evidence="4 28">Belongs to the acyl-CoA dehydrogenase family.</text>
</comment>
<evidence type="ECO:0000256" key="3">
    <source>
        <dbReference type="ARBA" id="ARBA00005198"/>
    </source>
</evidence>
<sequence length="625" mass="69247">MLSTLRSVTKLSQFRGVNILKDSVRNVSQAKVDLDRLEKIKVPESNSFIQNLFTGEAKIESFFPYPKVLSDEELSFVEMVVEPAERIYATEFDALKVEKNEQIEERHMQLLKDMGAFGVQVPPEYGGMGMNNTQYGRLGEMTVGYDLGTTIFLGAHQSIGYKGILLYGTKEQKDRYLHDLATGEKIAAFALTEPSAGSDASGIKSRAVLSEDGNNWILNGSKTYISNGGIADYFTVFAQTAVKTPSGETKDKVTAFFVHRGPGLTSGPPMEKMGIKASNTTEVYFDNVVIPKENVIGTVGDGFKVAMNILNNGRYGMCCGLSGTMRRAITIAAEHANNRSQFGNKLASFTGIQEKIARMSMMHYQTQSMAYMLSGMMDKGFKDYQLEAAISKVVASESASYVVDETLQILGGMGYMRETGVEKMVRDVRIFRIFEGTNEILRLFVALTGMQYAGGHLREIQSAMKNPIGNLGMLFGAGTKRIRRSIGMDAPDIVQYVHPEFHEEAKLLSKNIVKFGLAVENLLIKYTREIIHEQMLLNRLSNSAIDIYTMLVILSRVSRSFNKNVLTAEVEKNMAKTICSEANIRIERNLNSLKCKQALKNDECMRAAARAVLENGGLVHGHPLD</sequence>
<comment type="pathway">
    <text evidence="3">Lipid metabolism; mitochondrial fatty acid beta-oxidation.</text>
</comment>
<evidence type="ECO:0000259" key="32">
    <source>
        <dbReference type="Pfam" id="PF21343"/>
    </source>
</evidence>
<evidence type="ECO:0000256" key="26">
    <source>
        <dbReference type="ARBA" id="ARBA00049140"/>
    </source>
</evidence>
<evidence type="ECO:0000256" key="4">
    <source>
        <dbReference type="ARBA" id="ARBA00009347"/>
    </source>
</evidence>
<keyword evidence="6 28" id="KW-0285">Flavoprotein</keyword>
<dbReference type="GO" id="GO:0006631">
    <property type="term" value="P:fatty acid metabolic process"/>
    <property type="evidence" value="ECO:0007669"/>
    <property type="project" value="UniProtKB-KW"/>
</dbReference>
<organism evidence="33 34">
    <name type="scientific">Blomia tropicalis</name>
    <name type="common">Mite</name>
    <dbReference type="NCBI Taxonomy" id="40697"/>
    <lineage>
        <taxon>Eukaryota</taxon>
        <taxon>Metazoa</taxon>
        <taxon>Ecdysozoa</taxon>
        <taxon>Arthropoda</taxon>
        <taxon>Chelicerata</taxon>
        <taxon>Arachnida</taxon>
        <taxon>Acari</taxon>
        <taxon>Acariformes</taxon>
        <taxon>Sarcoptiformes</taxon>
        <taxon>Astigmata</taxon>
        <taxon>Glycyphagoidea</taxon>
        <taxon>Echimyopodidae</taxon>
        <taxon>Blomia</taxon>
    </lineage>
</organism>
<comment type="catalytic activity">
    <reaction evidence="25">
        <text>a very-long-chain 2,3-saturated fatty acyl-CoA + oxidized [electron-transfer flavoprotein] + H(+) = a very-long-chain (2E)-enoyl-CoA + reduced [electron-transfer flavoprotein]</text>
        <dbReference type="Rhea" id="RHEA:19181"/>
        <dbReference type="Rhea" id="RHEA-COMP:10685"/>
        <dbReference type="Rhea" id="RHEA-COMP:10686"/>
        <dbReference type="ChEBI" id="CHEBI:15378"/>
        <dbReference type="ChEBI" id="CHEBI:57692"/>
        <dbReference type="ChEBI" id="CHEBI:58307"/>
        <dbReference type="ChEBI" id="CHEBI:83724"/>
        <dbReference type="ChEBI" id="CHEBI:83728"/>
        <dbReference type="EC" id="1.3.8.9"/>
    </reaction>
    <physiologicalReaction direction="left-to-right" evidence="25">
        <dbReference type="Rhea" id="RHEA:19182"/>
    </physiologicalReaction>
</comment>
<evidence type="ECO:0000256" key="5">
    <source>
        <dbReference type="ARBA" id="ARBA00022553"/>
    </source>
</evidence>
<comment type="caution">
    <text evidence="33">The sequence shown here is derived from an EMBL/GenBank/DDBJ whole genome shotgun (WGS) entry which is preliminary data.</text>
</comment>
<proteinExistence type="inferred from homology"/>
<evidence type="ECO:0000256" key="22">
    <source>
        <dbReference type="ARBA" id="ARBA00047916"/>
    </source>
</evidence>
<dbReference type="InterPro" id="IPR009075">
    <property type="entry name" value="AcylCo_DH/oxidase_C"/>
</dbReference>
<keyword evidence="11" id="KW-0809">Transit peptide</keyword>
<evidence type="ECO:0000256" key="10">
    <source>
        <dbReference type="ARBA" id="ARBA00022832"/>
    </source>
</evidence>
<comment type="catalytic activity">
    <reaction evidence="22">
        <text>oxidized [electron-transfer flavoprotein] + hexadecanoyl-CoA + H(+) = (2E)-hexadecenoyl-CoA + reduced [electron-transfer flavoprotein]</text>
        <dbReference type="Rhea" id="RHEA:43448"/>
        <dbReference type="Rhea" id="RHEA-COMP:10685"/>
        <dbReference type="Rhea" id="RHEA-COMP:10686"/>
        <dbReference type="ChEBI" id="CHEBI:15378"/>
        <dbReference type="ChEBI" id="CHEBI:57379"/>
        <dbReference type="ChEBI" id="CHEBI:57692"/>
        <dbReference type="ChEBI" id="CHEBI:58307"/>
        <dbReference type="ChEBI" id="CHEBI:61526"/>
    </reaction>
    <physiologicalReaction direction="left-to-right" evidence="22">
        <dbReference type="Rhea" id="RHEA:43449"/>
    </physiologicalReaction>
</comment>
<dbReference type="GO" id="GO:0050660">
    <property type="term" value="F:flavin adenine dinucleotide binding"/>
    <property type="evidence" value="ECO:0007669"/>
    <property type="project" value="InterPro"/>
</dbReference>
<keyword evidence="13 28" id="KW-0560">Oxidoreductase</keyword>
<keyword evidence="9 28" id="KW-0274">FAD</keyword>
<dbReference type="Pfam" id="PF02771">
    <property type="entry name" value="Acyl-CoA_dh_N"/>
    <property type="match status" value="1"/>
</dbReference>
<evidence type="ECO:0000256" key="18">
    <source>
        <dbReference type="ARBA" id="ARBA00040902"/>
    </source>
</evidence>
<dbReference type="Gene3D" id="1.20.140.10">
    <property type="entry name" value="Butyryl-CoA Dehydrogenase, subunit A, domain 3"/>
    <property type="match status" value="2"/>
</dbReference>
<keyword evidence="15" id="KW-0496">Mitochondrion</keyword>
<evidence type="ECO:0000256" key="16">
    <source>
        <dbReference type="ARBA" id="ARBA00023136"/>
    </source>
</evidence>
<keyword evidence="5" id="KW-0597">Phosphoprotein</keyword>
<dbReference type="InterPro" id="IPR006089">
    <property type="entry name" value="Acyl-CoA_DH_CS"/>
</dbReference>
<evidence type="ECO:0000256" key="24">
    <source>
        <dbReference type="ARBA" id="ARBA00049038"/>
    </source>
</evidence>
<dbReference type="SUPFAM" id="SSF47203">
    <property type="entry name" value="Acyl-CoA dehydrogenase C-terminal domain-like"/>
    <property type="match status" value="1"/>
</dbReference>